<evidence type="ECO:0000313" key="1">
    <source>
        <dbReference type="EMBL" id="CAI9554224.1"/>
    </source>
</evidence>
<evidence type="ECO:0000313" key="2">
    <source>
        <dbReference type="Proteomes" id="UP001162483"/>
    </source>
</evidence>
<gene>
    <name evidence="1" type="ORF">SPARVUS_LOCUS4179815</name>
</gene>
<comment type="caution">
    <text evidence="1">The sequence shown here is derived from an EMBL/GenBank/DDBJ whole genome shotgun (WGS) entry which is preliminary data.</text>
</comment>
<organism evidence="1 2">
    <name type="scientific">Staurois parvus</name>
    <dbReference type="NCBI Taxonomy" id="386267"/>
    <lineage>
        <taxon>Eukaryota</taxon>
        <taxon>Metazoa</taxon>
        <taxon>Chordata</taxon>
        <taxon>Craniata</taxon>
        <taxon>Vertebrata</taxon>
        <taxon>Euteleostomi</taxon>
        <taxon>Amphibia</taxon>
        <taxon>Batrachia</taxon>
        <taxon>Anura</taxon>
        <taxon>Neobatrachia</taxon>
        <taxon>Ranoidea</taxon>
        <taxon>Ranidae</taxon>
        <taxon>Staurois</taxon>
    </lineage>
</organism>
<sequence length="72" mass="8214">MIPYIAPGAHELSLRPWVQPLFTYRHMVNACVHRGARVLFFFFNAPGTFFICFFEFGQGHRGPIIPYCPGAP</sequence>
<name>A0ABN9C393_9NEOB</name>
<feature type="non-terminal residue" evidence="1">
    <location>
        <position position="72"/>
    </location>
</feature>
<accession>A0ABN9C393</accession>
<dbReference type="Proteomes" id="UP001162483">
    <property type="component" value="Unassembled WGS sequence"/>
</dbReference>
<protein>
    <submittedName>
        <fullName evidence="1">Uncharacterized protein</fullName>
    </submittedName>
</protein>
<keyword evidence="2" id="KW-1185">Reference proteome</keyword>
<proteinExistence type="predicted"/>
<dbReference type="EMBL" id="CATNWA010007511">
    <property type="protein sequence ID" value="CAI9554224.1"/>
    <property type="molecule type" value="Genomic_DNA"/>
</dbReference>
<reference evidence="1" key="1">
    <citation type="submission" date="2023-05" db="EMBL/GenBank/DDBJ databases">
        <authorList>
            <person name="Stuckert A."/>
        </authorList>
    </citation>
    <scope>NUCLEOTIDE SEQUENCE</scope>
</reference>